<dbReference type="InterPro" id="IPR036938">
    <property type="entry name" value="PAP2/HPO_sf"/>
</dbReference>
<evidence type="ECO:0000313" key="4">
    <source>
        <dbReference type="Proteomes" id="UP000838748"/>
    </source>
</evidence>
<feature type="domain" description="Phosphatidic acid phosphatase type 2/haloperoxidase" evidence="2">
    <location>
        <begin position="94"/>
        <end position="165"/>
    </location>
</feature>
<feature type="chain" id="PRO_5045394050" description="Phosphatidic acid phosphatase type 2/haloperoxidase domain-containing protein" evidence="1">
    <location>
        <begin position="33"/>
        <end position="190"/>
    </location>
</feature>
<gene>
    <name evidence="3" type="ORF">VMF7928_01327</name>
</gene>
<dbReference type="RefSeq" id="WP_237360667.1">
    <property type="nucleotide sequence ID" value="NZ_CAKLDM010000001.1"/>
</dbReference>
<keyword evidence="1" id="KW-0732">Signal</keyword>
<keyword evidence="4" id="KW-1185">Reference proteome</keyword>
<dbReference type="InterPro" id="IPR000326">
    <property type="entry name" value="PAP2/HPO"/>
</dbReference>
<evidence type="ECO:0000256" key="1">
    <source>
        <dbReference type="SAM" id="SignalP"/>
    </source>
</evidence>
<sequence length="190" mass="20205">MYIGTYFKVYGRKCLSRFSLAFMFLVSIPAHATSTDDWGTVSDVGSTGLVVAALALPTFNGDWLGLQQASASIVTASGVALLGKSVVNKTRPDGSDQKSFISNHTSTAFSAATTMSIRYGWQVAIPAYSVAALTGVGRVKADRHYWEDALLGAAVGSLAAWAFTTPSQNQLQIIPWASRSEAGVMVAMNW</sequence>
<feature type="signal peptide" evidence="1">
    <location>
        <begin position="1"/>
        <end position="32"/>
    </location>
</feature>
<dbReference type="Gene3D" id="1.20.144.10">
    <property type="entry name" value="Phosphatidic acid phosphatase type 2/haloperoxidase"/>
    <property type="match status" value="1"/>
</dbReference>
<comment type="caution">
    <text evidence="3">The sequence shown here is derived from an EMBL/GenBank/DDBJ whole genome shotgun (WGS) entry which is preliminary data.</text>
</comment>
<dbReference type="Proteomes" id="UP000838748">
    <property type="component" value="Unassembled WGS sequence"/>
</dbReference>
<dbReference type="CDD" id="cd03394">
    <property type="entry name" value="PAP2_like_5"/>
    <property type="match status" value="1"/>
</dbReference>
<reference evidence="3" key="1">
    <citation type="submission" date="2021-11" db="EMBL/GenBank/DDBJ databases">
        <authorList>
            <person name="Rodrigo-Torres L."/>
            <person name="Arahal R. D."/>
            <person name="Lucena T."/>
        </authorList>
    </citation>
    <scope>NUCLEOTIDE SEQUENCE</scope>
    <source>
        <strain evidence="3">CECT 7928</strain>
    </source>
</reference>
<evidence type="ECO:0000259" key="2">
    <source>
        <dbReference type="Pfam" id="PF01569"/>
    </source>
</evidence>
<dbReference type="Pfam" id="PF01569">
    <property type="entry name" value="PAP2"/>
    <property type="match status" value="1"/>
</dbReference>
<dbReference type="EMBL" id="CAKLDM010000001">
    <property type="protein sequence ID" value="CAH0537774.1"/>
    <property type="molecule type" value="Genomic_DNA"/>
</dbReference>
<proteinExistence type="predicted"/>
<name>A0ABN8E270_9VIBR</name>
<organism evidence="3 4">
    <name type="scientific">Vibrio marisflavi CECT 7928</name>
    <dbReference type="NCBI Taxonomy" id="634439"/>
    <lineage>
        <taxon>Bacteria</taxon>
        <taxon>Pseudomonadati</taxon>
        <taxon>Pseudomonadota</taxon>
        <taxon>Gammaproteobacteria</taxon>
        <taxon>Vibrionales</taxon>
        <taxon>Vibrionaceae</taxon>
        <taxon>Vibrio</taxon>
    </lineage>
</organism>
<protein>
    <recommendedName>
        <fullName evidence="2">Phosphatidic acid phosphatase type 2/haloperoxidase domain-containing protein</fullName>
    </recommendedName>
</protein>
<evidence type="ECO:0000313" key="3">
    <source>
        <dbReference type="EMBL" id="CAH0537774.1"/>
    </source>
</evidence>
<dbReference type="SUPFAM" id="SSF48317">
    <property type="entry name" value="Acid phosphatase/Vanadium-dependent haloperoxidase"/>
    <property type="match status" value="1"/>
</dbReference>
<accession>A0ABN8E270</accession>